<name>A0A151NMR0_ALLMI</name>
<comment type="cofactor">
    <cofactor evidence="1">
        <name>a divalent metal cation</name>
        <dbReference type="ChEBI" id="CHEBI:60240"/>
    </cofactor>
</comment>
<keyword evidence="10" id="KW-1185">Reference proteome</keyword>
<dbReference type="Pfam" id="PF13359">
    <property type="entry name" value="DDE_Tnp_4"/>
    <property type="match status" value="1"/>
</dbReference>
<evidence type="ECO:0000313" key="10">
    <source>
        <dbReference type="Proteomes" id="UP000050525"/>
    </source>
</evidence>
<comment type="caution">
    <text evidence="9">The sequence shown here is derived from an EMBL/GenBank/DDBJ whole genome shotgun (WGS) entry which is preliminary data.</text>
</comment>
<dbReference type="Proteomes" id="UP000050525">
    <property type="component" value="Unassembled WGS sequence"/>
</dbReference>
<evidence type="ECO:0000256" key="4">
    <source>
        <dbReference type="ARBA" id="ARBA00022722"/>
    </source>
</evidence>
<dbReference type="GO" id="GO:0016787">
    <property type="term" value="F:hydrolase activity"/>
    <property type="evidence" value="ECO:0007669"/>
    <property type="project" value="UniProtKB-KW"/>
</dbReference>
<keyword evidence="4" id="KW-0540">Nuclease</keyword>
<dbReference type="GO" id="GO:0005634">
    <property type="term" value="C:nucleus"/>
    <property type="evidence" value="ECO:0007669"/>
    <property type="project" value="UniProtKB-SubCell"/>
</dbReference>
<dbReference type="GO" id="GO:0004518">
    <property type="term" value="F:nuclease activity"/>
    <property type="evidence" value="ECO:0007669"/>
    <property type="project" value="UniProtKB-KW"/>
</dbReference>
<comment type="subcellular location">
    <subcellularLocation>
        <location evidence="2">Nucleus</location>
    </subcellularLocation>
</comment>
<evidence type="ECO:0000256" key="7">
    <source>
        <dbReference type="ARBA" id="ARBA00023242"/>
    </source>
</evidence>
<sequence>MMRQDTNMHPGIPPDKRVAMAIMKLASPSSLCYIANQLGMAACMVRQPNGEVCQLLKEIATNIIHQENLQEVIDGFNEKGFLNCMGALDSTHIPVLCPARSGKIYTKRKRYTSVILQVIVDHQDWFTNIFTGWTGSVHDAHMFRNSPLLALMEKGHHAPSIEETVIYSVAIPLVIVVMLPTPKALAHEAL</sequence>
<feature type="domain" description="DDE Tnp4" evidence="8">
    <location>
        <begin position="88"/>
        <end position="155"/>
    </location>
</feature>
<evidence type="ECO:0000256" key="5">
    <source>
        <dbReference type="ARBA" id="ARBA00022723"/>
    </source>
</evidence>
<dbReference type="PANTHER" id="PTHR22930">
    <property type="match status" value="1"/>
</dbReference>
<keyword evidence="5" id="KW-0479">Metal-binding</keyword>
<evidence type="ECO:0000313" key="9">
    <source>
        <dbReference type="EMBL" id="KYO38111.1"/>
    </source>
</evidence>
<accession>A0A151NMR0</accession>
<evidence type="ECO:0000256" key="2">
    <source>
        <dbReference type="ARBA" id="ARBA00004123"/>
    </source>
</evidence>
<evidence type="ECO:0000256" key="1">
    <source>
        <dbReference type="ARBA" id="ARBA00001968"/>
    </source>
</evidence>
<gene>
    <name evidence="9" type="ORF">Y1Q_0007236</name>
</gene>
<keyword evidence="7" id="KW-0539">Nucleus</keyword>
<keyword evidence="6" id="KW-0378">Hydrolase</keyword>
<evidence type="ECO:0000259" key="8">
    <source>
        <dbReference type="Pfam" id="PF13359"/>
    </source>
</evidence>
<dbReference type="InterPro" id="IPR045249">
    <property type="entry name" value="HARBI1-like"/>
</dbReference>
<dbReference type="EMBL" id="AKHW03002528">
    <property type="protein sequence ID" value="KYO38111.1"/>
    <property type="molecule type" value="Genomic_DNA"/>
</dbReference>
<comment type="similarity">
    <text evidence="3">Belongs to the HARBI1 family.</text>
</comment>
<organism evidence="9 10">
    <name type="scientific">Alligator mississippiensis</name>
    <name type="common">American alligator</name>
    <dbReference type="NCBI Taxonomy" id="8496"/>
    <lineage>
        <taxon>Eukaryota</taxon>
        <taxon>Metazoa</taxon>
        <taxon>Chordata</taxon>
        <taxon>Craniata</taxon>
        <taxon>Vertebrata</taxon>
        <taxon>Euteleostomi</taxon>
        <taxon>Archelosauria</taxon>
        <taxon>Archosauria</taxon>
        <taxon>Crocodylia</taxon>
        <taxon>Alligatoridae</taxon>
        <taxon>Alligatorinae</taxon>
        <taxon>Alligator</taxon>
    </lineage>
</organism>
<reference evidence="9 10" key="1">
    <citation type="journal article" date="2012" name="Genome Biol.">
        <title>Sequencing three crocodilian genomes to illuminate the evolution of archosaurs and amniotes.</title>
        <authorList>
            <person name="St John J.A."/>
            <person name="Braun E.L."/>
            <person name="Isberg S.R."/>
            <person name="Miles L.G."/>
            <person name="Chong A.Y."/>
            <person name="Gongora J."/>
            <person name="Dalzell P."/>
            <person name="Moran C."/>
            <person name="Bed'hom B."/>
            <person name="Abzhanov A."/>
            <person name="Burgess S.C."/>
            <person name="Cooksey A.M."/>
            <person name="Castoe T.A."/>
            <person name="Crawford N.G."/>
            <person name="Densmore L.D."/>
            <person name="Drew J.C."/>
            <person name="Edwards S.V."/>
            <person name="Faircloth B.C."/>
            <person name="Fujita M.K."/>
            <person name="Greenwold M.J."/>
            <person name="Hoffmann F.G."/>
            <person name="Howard J.M."/>
            <person name="Iguchi T."/>
            <person name="Janes D.E."/>
            <person name="Khan S.Y."/>
            <person name="Kohno S."/>
            <person name="de Koning A.J."/>
            <person name="Lance S.L."/>
            <person name="McCarthy F.M."/>
            <person name="McCormack J.E."/>
            <person name="Merchant M.E."/>
            <person name="Peterson D.G."/>
            <person name="Pollock D.D."/>
            <person name="Pourmand N."/>
            <person name="Raney B.J."/>
            <person name="Roessler K.A."/>
            <person name="Sanford J.R."/>
            <person name="Sawyer R.H."/>
            <person name="Schmidt C.J."/>
            <person name="Triplett E.W."/>
            <person name="Tuberville T.D."/>
            <person name="Venegas-Anaya M."/>
            <person name="Howard J.T."/>
            <person name="Jarvis E.D."/>
            <person name="Guillette L.J.Jr."/>
            <person name="Glenn T.C."/>
            <person name="Green R.E."/>
            <person name="Ray D.A."/>
        </authorList>
    </citation>
    <scope>NUCLEOTIDE SEQUENCE [LARGE SCALE GENOMIC DNA]</scope>
    <source>
        <strain evidence="9">KSC_2009_1</strain>
    </source>
</reference>
<dbReference type="PANTHER" id="PTHR22930:SF206">
    <property type="entry name" value="NUCLEASE HARBI1"/>
    <property type="match status" value="1"/>
</dbReference>
<protein>
    <recommendedName>
        <fullName evidence="8">DDE Tnp4 domain-containing protein</fullName>
    </recommendedName>
</protein>
<dbReference type="STRING" id="8496.A0A151NMR0"/>
<proteinExistence type="inferred from homology"/>
<evidence type="ECO:0000256" key="3">
    <source>
        <dbReference type="ARBA" id="ARBA00006958"/>
    </source>
</evidence>
<dbReference type="InterPro" id="IPR027806">
    <property type="entry name" value="HARBI1_dom"/>
</dbReference>
<evidence type="ECO:0000256" key="6">
    <source>
        <dbReference type="ARBA" id="ARBA00022801"/>
    </source>
</evidence>
<dbReference type="GO" id="GO:0046872">
    <property type="term" value="F:metal ion binding"/>
    <property type="evidence" value="ECO:0007669"/>
    <property type="project" value="UniProtKB-KW"/>
</dbReference>
<dbReference type="AlphaFoldDB" id="A0A151NMR0"/>